<dbReference type="KEGG" id="bgoe:IFJ75_07960"/>
<keyword evidence="3" id="KW-1185">Reference proteome</keyword>
<dbReference type="EMBL" id="CP062222">
    <property type="protein sequence ID" value="QTC92775.1"/>
    <property type="molecule type" value="Genomic_DNA"/>
</dbReference>
<accession>A0A975C6A8</accession>
<protein>
    <submittedName>
        <fullName evidence="2">Uncharacterized protein</fullName>
    </submittedName>
</protein>
<dbReference type="RefSeq" id="WP_207932054.1">
    <property type="nucleotide sequence ID" value="NZ_CP062222.1"/>
</dbReference>
<evidence type="ECO:0000256" key="1">
    <source>
        <dbReference type="SAM" id="MobiDB-lite"/>
    </source>
</evidence>
<organism evidence="2 3">
    <name type="scientific">Brevundimonas goettingensis</name>
    <dbReference type="NCBI Taxonomy" id="2774190"/>
    <lineage>
        <taxon>Bacteria</taxon>
        <taxon>Pseudomonadati</taxon>
        <taxon>Pseudomonadota</taxon>
        <taxon>Alphaproteobacteria</taxon>
        <taxon>Caulobacterales</taxon>
        <taxon>Caulobacteraceae</taxon>
        <taxon>Brevundimonas</taxon>
    </lineage>
</organism>
<name>A0A975C6A8_9CAUL</name>
<proteinExistence type="predicted"/>
<feature type="compositionally biased region" description="Basic residues" evidence="1">
    <location>
        <begin position="95"/>
        <end position="113"/>
    </location>
</feature>
<evidence type="ECO:0000313" key="2">
    <source>
        <dbReference type="EMBL" id="QTC92775.1"/>
    </source>
</evidence>
<sequence length="113" mass="12318">MSWTPGDILITLDDDAVFDPVVTARIDTPDGPVWVMAEVLRSGPTLRLHGLHLHGTGPNSLGVTKLRWLIQVVMETIDVDEIIVGGATRTTGANRGRRSGQQRFQRKGHPSSP</sequence>
<dbReference type="AlphaFoldDB" id="A0A975C6A8"/>
<feature type="region of interest" description="Disordered" evidence="1">
    <location>
        <begin position="88"/>
        <end position="113"/>
    </location>
</feature>
<dbReference type="Proteomes" id="UP000663918">
    <property type="component" value="Chromosome"/>
</dbReference>
<reference evidence="2" key="1">
    <citation type="submission" date="2020-09" db="EMBL/GenBank/DDBJ databases">
        <title>Brevundimonas sp. LVF2 isolated from a puddle in Goettingen, Germany.</title>
        <authorList>
            <person name="Friedrich I."/>
            <person name="Klassen A."/>
            <person name="Hannes N."/>
            <person name="Schneider D."/>
            <person name="Hertel R."/>
            <person name="Daniel R."/>
        </authorList>
    </citation>
    <scope>NUCLEOTIDE SEQUENCE</scope>
    <source>
        <strain evidence="2">LVF2</strain>
    </source>
</reference>
<gene>
    <name evidence="2" type="ORF">IFJ75_07960</name>
</gene>
<evidence type="ECO:0000313" key="3">
    <source>
        <dbReference type="Proteomes" id="UP000663918"/>
    </source>
</evidence>